<reference evidence="2" key="1">
    <citation type="journal article" date="2019" name="Int. J. Syst. Evol. Microbiol.">
        <title>The Global Catalogue of Microorganisms (GCM) 10K type strain sequencing project: providing services to taxonomists for standard genome sequencing and annotation.</title>
        <authorList>
            <consortium name="The Broad Institute Genomics Platform"/>
            <consortium name="The Broad Institute Genome Sequencing Center for Infectious Disease"/>
            <person name="Wu L."/>
            <person name="Ma J."/>
        </authorList>
    </citation>
    <scope>NUCLEOTIDE SEQUENCE [LARGE SCALE GENOMIC DNA]</scope>
    <source>
        <strain evidence="2">CGMCC 1.3240</strain>
    </source>
</reference>
<sequence>MEQEQPQSSQIGHRPELGIQGPVLACQDPWAGEASDRIMRTGTGRIYLSQDPAPSAEQFVEALQSLDADFYVHHMLPGLEGQSEMIRDMVLHGIDVCLGNEYGNINGPWVEGTNRWDVPDEAILEAARSGRLIGLLYDEPEHLQINAGQYRKDGWFPHWGATDGFGLEPAYAGMVNAVRGRVEHVRHLLAGHGLDAAAAPLVSEHVFPVMFHAKARAGMAVCPKIMKESFQALQLGTALGAAKQYGRPMWICADLWGPDIGHWFTRISGFPGHSPEEFESALRMGYLMGPTHLFAENIDVLLHHRENRLVRTEFGEAWHRFVNDYVPRHPLVWRHDQASADIAVIHSEDSNYGQNARLYGNRELQVPESSKSIFPVWHLLSHGKIPSHGSCMHIPGYDFPRHVLRKRVPPEGYPLLSGCADLPQTAVHTLFEPVNNALAFDEHVRDDQLGSPKLIIAAGSRLSAGTLSAVRRRSEDGAVVIVAEWLVPAGWKESRRFGNGGAWIVTGDFLSDDAREAAAPFLGSGDCWRQRFGNTEIRFYKADPAGRTLHAEIHSSN</sequence>
<name>A0ABW0WA53_9BACL</name>
<comment type="caution">
    <text evidence="1">The sequence shown here is derived from an EMBL/GenBank/DDBJ whole genome shotgun (WGS) entry which is preliminary data.</text>
</comment>
<keyword evidence="2" id="KW-1185">Reference proteome</keyword>
<dbReference type="Proteomes" id="UP001596047">
    <property type="component" value="Unassembled WGS sequence"/>
</dbReference>
<protein>
    <submittedName>
        <fullName evidence="1">Uncharacterized protein</fullName>
    </submittedName>
</protein>
<dbReference type="RefSeq" id="WP_379192351.1">
    <property type="nucleotide sequence ID" value="NZ_JBHSOW010000130.1"/>
</dbReference>
<organism evidence="1 2">
    <name type="scientific">Paenibacillus solisilvae</name>
    <dbReference type="NCBI Taxonomy" id="2486751"/>
    <lineage>
        <taxon>Bacteria</taxon>
        <taxon>Bacillati</taxon>
        <taxon>Bacillota</taxon>
        <taxon>Bacilli</taxon>
        <taxon>Bacillales</taxon>
        <taxon>Paenibacillaceae</taxon>
        <taxon>Paenibacillus</taxon>
    </lineage>
</organism>
<evidence type="ECO:0000313" key="2">
    <source>
        <dbReference type="Proteomes" id="UP001596047"/>
    </source>
</evidence>
<dbReference type="EMBL" id="JBHSOW010000130">
    <property type="protein sequence ID" value="MFC5653614.1"/>
    <property type="molecule type" value="Genomic_DNA"/>
</dbReference>
<gene>
    <name evidence="1" type="ORF">ACFPYJ_31740</name>
</gene>
<proteinExistence type="predicted"/>
<evidence type="ECO:0000313" key="1">
    <source>
        <dbReference type="EMBL" id="MFC5653614.1"/>
    </source>
</evidence>
<accession>A0ABW0WA53</accession>